<dbReference type="Gene3D" id="3.80.10.10">
    <property type="entry name" value="Ribonuclease Inhibitor"/>
    <property type="match status" value="1"/>
</dbReference>
<dbReference type="SUPFAM" id="SSF52047">
    <property type="entry name" value="RNI-like"/>
    <property type="match status" value="1"/>
</dbReference>
<name>A0A074S7L6_9AGAM</name>
<dbReference type="Pfam" id="PF12937">
    <property type="entry name" value="F-box-like"/>
    <property type="match status" value="1"/>
</dbReference>
<organism evidence="2 3">
    <name type="scientific">Rhizoctonia solani 123E</name>
    <dbReference type="NCBI Taxonomy" id="1423351"/>
    <lineage>
        <taxon>Eukaryota</taxon>
        <taxon>Fungi</taxon>
        <taxon>Dikarya</taxon>
        <taxon>Basidiomycota</taxon>
        <taxon>Agaricomycotina</taxon>
        <taxon>Agaricomycetes</taxon>
        <taxon>Cantharellales</taxon>
        <taxon>Ceratobasidiaceae</taxon>
        <taxon>Rhizoctonia</taxon>
    </lineage>
</organism>
<dbReference type="InterPro" id="IPR036047">
    <property type="entry name" value="F-box-like_dom_sf"/>
</dbReference>
<keyword evidence="3" id="KW-1185">Reference proteome</keyword>
<dbReference type="InterPro" id="IPR032675">
    <property type="entry name" value="LRR_dom_sf"/>
</dbReference>
<feature type="domain" description="F-box" evidence="1">
    <location>
        <begin position="7"/>
        <end position="43"/>
    </location>
</feature>
<evidence type="ECO:0000313" key="3">
    <source>
        <dbReference type="Proteomes" id="UP000027456"/>
    </source>
</evidence>
<evidence type="ECO:0000313" key="2">
    <source>
        <dbReference type="EMBL" id="KEP52888.1"/>
    </source>
</evidence>
<sequence length="609" mass="67947">MSALDIPELLTAVLGHLNQSSLARCAQVCGAWRAPATELLWAQVQDLEKLVNTSFSKNILGCFKSPSWNRLLHMPYPELASPPSSPHIEDQPDPARDTLAQAWSHFRSLDIDWTAETKTFRMRTQHVTQIRLTQSSVPALLVLHILQETYPTALQGIFPRLFALTIGNDHYAPLISQCITKLPSLRHVTYEASSMSLYSAHVSSWRIACEAALGLTSFRIQFTSDPDNKEYFGQFLDPYWASPGAVFPSLSRFPFVLTRPWKHIELPGRLVGKRLFSALASIDTLETLTIYGSPKSPVGIVKHEGIPFRSLRELRLLDVSTTGEEYFTGVILQSVQSLELQYLPGREKITGRAAPPNLAVIAQACPNASSVIVTVNNNAEGEQFVRLFNDSDFEPLLAIDSLEKLVVRVPSKSSVCLSDDFLDRAARSWPCLRELDMDPAHSSQTLASLQGLAPLARRCPKLRSLQLGIQPNHIHTVFNAELYAQGDEPSIECPLVYLNIGCPPVYSSEALADFLLTIFPKLRQVECPKSVNSIPCSRGDYFVWSQVVRTVQERDRDLDNLARTLRARDLAEKHELVGGDFIVSSIDDSDEDYWAYSGSEDESYSSDED</sequence>
<reference evidence="2 3" key="1">
    <citation type="submission" date="2013-12" db="EMBL/GenBank/DDBJ databases">
        <authorList>
            <person name="Cubeta M."/>
            <person name="Pakala S."/>
            <person name="Fedorova N."/>
            <person name="Thomas E."/>
            <person name="Dean R."/>
            <person name="Jabaji S."/>
            <person name="Neate S."/>
            <person name="Toda T."/>
            <person name="Tavantzis S."/>
            <person name="Vilgalys R."/>
            <person name="Bharathan N."/>
            <person name="Pakala S."/>
            <person name="Losada L.S."/>
            <person name="Zafar N."/>
            <person name="Nierman W."/>
        </authorList>
    </citation>
    <scope>NUCLEOTIDE SEQUENCE [LARGE SCALE GENOMIC DNA]</scope>
    <source>
        <strain evidence="2 3">123E</strain>
    </source>
</reference>
<proteinExistence type="predicted"/>
<dbReference type="Gene3D" id="1.20.1280.50">
    <property type="match status" value="1"/>
</dbReference>
<dbReference type="SUPFAM" id="SSF81383">
    <property type="entry name" value="F-box domain"/>
    <property type="match status" value="1"/>
</dbReference>
<dbReference type="EMBL" id="AZST01000083">
    <property type="protein sequence ID" value="KEP52888.1"/>
    <property type="molecule type" value="Genomic_DNA"/>
</dbReference>
<dbReference type="InterPro" id="IPR001810">
    <property type="entry name" value="F-box_dom"/>
</dbReference>
<dbReference type="STRING" id="1423351.A0A074S7L6"/>
<gene>
    <name evidence="2" type="ORF">V565_038700</name>
</gene>
<accession>A0A074S7L6</accession>
<dbReference type="AlphaFoldDB" id="A0A074S7L6"/>
<dbReference type="HOGENOM" id="CLU_448455_0_0_1"/>
<dbReference type="Proteomes" id="UP000027456">
    <property type="component" value="Unassembled WGS sequence"/>
</dbReference>
<protein>
    <submittedName>
        <fullName evidence="2">F-box-like protein</fullName>
    </submittedName>
</protein>
<dbReference type="OrthoDB" id="2794631at2759"/>
<comment type="caution">
    <text evidence="2">The sequence shown here is derived from an EMBL/GenBank/DDBJ whole genome shotgun (WGS) entry which is preliminary data.</text>
</comment>
<evidence type="ECO:0000259" key="1">
    <source>
        <dbReference type="Pfam" id="PF12937"/>
    </source>
</evidence>